<dbReference type="EMBL" id="JAAGNN010000028">
    <property type="protein sequence ID" value="KAF4071138.1"/>
    <property type="molecule type" value="Genomic_DNA"/>
</dbReference>
<sequence length="248" mass="28026">MLKLYSFRYLLHEMLRMKLSDILRTYRTRFPRMQRAVSFEGRDATVPAHRSAFGQGFLSNMAEKEELTDISGKTIKFSCQSYSPFCREFTISSAKLSLAKVMAFTCTVWLLAYTAFYLTQNTAVLSGAIFVTLSGMLLHIHFVKVDHETLLVVGSLGVQLSAAYASGRESTTFIEMSRIKDIVINEAIYMQTVIYYLCILLKDPAEPDGVSSVVPLFQSSKPRLNCLSRSSMKRQLDPVGERLKERAP</sequence>
<dbReference type="PANTHER" id="PTHR15231">
    <property type="entry name" value="PHOSPHATIDYLINOSITOL N-ACETYLGLUCOSAMINYLTRANSFERASE SUBUNIT H"/>
    <property type="match status" value="1"/>
</dbReference>
<dbReference type="AlphaFoldDB" id="A0A7J5ZPI4"/>
<evidence type="ECO:0000256" key="1">
    <source>
        <dbReference type="ARBA" id="ARBA00004687"/>
    </source>
</evidence>
<dbReference type="Proteomes" id="UP000593565">
    <property type="component" value="Unassembled WGS sequence"/>
</dbReference>
<dbReference type="Pfam" id="PF10181">
    <property type="entry name" value="PIG-H"/>
    <property type="match status" value="1"/>
</dbReference>
<dbReference type="UniPathway" id="UPA00196"/>
<keyword evidence="3" id="KW-0812">Transmembrane</keyword>
<feature type="transmembrane region" description="Helical" evidence="3">
    <location>
        <begin position="124"/>
        <end position="143"/>
    </location>
</feature>
<gene>
    <name evidence="5" type="ORF">AMELA_G00281560</name>
</gene>
<evidence type="ECO:0000313" key="5">
    <source>
        <dbReference type="EMBL" id="KAF4071138.1"/>
    </source>
</evidence>
<keyword evidence="3" id="KW-0472">Membrane</keyword>
<feature type="transmembrane region" description="Helical" evidence="3">
    <location>
        <begin position="97"/>
        <end position="118"/>
    </location>
</feature>
<dbReference type="GO" id="GO:0006506">
    <property type="term" value="P:GPI anchor biosynthetic process"/>
    <property type="evidence" value="ECO:0007669"/>
    <property type="project" value="UniProtKB-UniPathway"/>
</dbReference>
<dbReference type="InterPro" id="IPR019328">
    <property type="entry name" value="PIGH-H_dom"/>
</dbReference>
<evidence type="ECO:0000313" key="6">
    <source>
        <dbReference type="Proteomes" id="UP000593565"/>
    </source>
</evidence>
<name>A0A7J5ZPI4_AMEME</name>
<protein>
    <recommendedName>
        <fullName evidence="4">Phosphatidylinositol N-acetylglucosaminyltransferase subunit H conserved domain-containing protein</fullName>
    </recommendedName>
</protein>
<comment type="similarity">
    <text evidence="2">Belongs to the PIGH family.</text>
</comment>
<organism evidence="5 6">
    <name type="scientific">Ameiurus melas</name>
    <name type="common">Black bullhead</name>
    <name type="synonym">Silurus melas</name>
    <dbReference type="NCBI Taxonomy" id="219545"/>
    <lineage>
        <taxon>Eukaryota</taxon>
        <taxon>Metazoa</taxon>
        <taxon>Chordata</taxon>
        <taxon>Craniata</taxon>
        <taxon>Vertebrata</taxon>
        <taxon>Euteleostomi</taxon>
        <taxon>Actinopterygii</taxon>
        <taxon>Neopterygii</taxon>
        <taxon>Teleostei</taxon>
        <taxon>Ostariophysi</taxon>
        <taxon>Siluriformes</taxon>
        <taxon>Ictaluridae</taxon>
        <taxon>Ameiurus</taxon>
    </lineage>
</organism>
<reference evidence="5 6" key="1">
    <citation type="submission" date="2020-02" db="EMBL/GenBank/DDBJ databases">
        <title>A chromosome-scale genome assembly of the black bullhead catfish (Ameiurus melas).</title>
        <authorList>
            <person name="Wen M."/>
            <person name="Zham M."/>
            <person name="Cabau C."/>
            <person name="Klopp C."/>
            <person name="Donnadieu C."/>
            <person name="Roques C."/>
            <person name="Bouchez O."/>
            <person name="Lampietro C."/>
            <person name="Jouanno E."/>
            <person name="Herpin A."/>
            <person name="Louis A."/>
            <person name="Berthelot C."/>
            <person name="Parey E."/>
            <person name="Roest-Crollius H."/>
            <person name="Braasch I."/>
            <person name="Postlethwait J."/>
            <person name="Robinson-Rechavi M."/>
            <person name="Echchiki A."/>
            <person name="Begum T."/>
            <person name="Montfort J."/>
            <person name="Schartl M."/>
            <person name="Bobe J."/>
            <person name="Guiguen Y."/>
        </authorList>
    </citation>
    <scope>NUCLEOTIDE SEQUENCE [LARGE SCALE GENOMIC DNA]</scope>
    <source>
        <strain evidence="5">M_S1</strain>
        <tissue evidence="5">Blood</tissue>
    </source>
</reference>
<dbReference type="PANTHER" id="PTHR15231:SF1">
    <property type="entry name" value="PHOSPHATIDYLINOSITOL N-ACETYLGLUCOSAMINYLTRANSFERASE SUBUNIT H"/>
    <property type="match status" value="1"/>
</dbReference>
<evidence type="ECO:0000256" key="3">
    <source>
        <dbReference type="SAM" id="Phobius"/>
    </source>
</evidence>
<comment type="caution">
    <text evidence="5">The sequence shown here is derived from an EMBL/GenBank/DDBJ whole genome shotgun (WGS) entry which is preliminary data.</text>
</comment>
<evidence type="ECO:0000256" key="2">
    <source>
        <dbReference type="ARBA" id="ARBA00009610"/>
    </source>
</evidence>
<accession>A0A7J5ZPI4</accession>
<keyword evidence="3" id="KW-1133">Transmembrane helix</keyword>
<dbReference type="InterPro" id="IPR044215">
    <property type="entry name" value="PIG-H"/>
</dbReference>
<comment type="pathway">
    <text evidence="1">Glycolipid biosynthesis; glycosylphosphatidylinositol-anchor biosynthesis.</text>
</comment>
<feature type="domain" description="Phosphatidylinositol N-acetylglucosaminyltransferase subunit H conserved" evidence="4">
    <location>
        <begin position="149"/>
        <end position="218"/>
    </location>
</feature>
<dbReference type="GO" id="GO:0000506">
    <property type="term" value="C:glycosylphosphatidylinositol-N-acetylglucosaminyltransferase (GPI-GnT) complex"/>
    <property type="evidence" value="ECO:0007669"/>
    <property type="project" value="InterPro"/>
</dbReference>
<evidence type="ECO:0000259" key="4">
    <source>
        <dbReference type="Pfam" id="PF10181"/>
    </source>
</evidence>
<keyword evidence="6" id="KW-1185">Reference proteome</keyword>
<proteinExistence type="inferred from homology"/>